<gene>
    <name evidence="1" type="ordered locus">Sulba_1705</name>
</gene>
<evidence type="ECO:0000313" key="1">
    <source>
        <dbReference type="EMBL" id="AFL68993.1"/>
    </source>
</evidence>
<dbReference type="KEGG" id="sba:Sulba_1705"/>
<keyword evidence="2" id="KW-1185">Reference proteome</keyword>
<dbReference type="GO" id="GO:0016829">
    <property type="term" value="F:lyase activity"/>
    <property type="evidence" value="ECO:0007669"/>
    <property type="project" value="UniProtKB-KW"/>
</dbReference>
<dbReference type="InterPro" id="IPR043132">
    <property type="entry name" value="BCAT-like_C"/>
</dbReference>
<dbReference type="InterPro" id="IPR001544">
    <property type="entry name" value="Aminotrans_IV"/>
</dbReference>
<evidence type="ECO:0000313" key="2">
    <source>
        <dbReference type="Proteomes" id="UP000006176"/>
    </source>
</evidence>
<sequence length="198" mass="23013">MRCAIKSISPCFETIKVQDGYLYHLAFHQARFDKTRHALYGAKESIRLSEHLTPPKEGLYRVRVEYTSGIEKVEYFPYVPRLFERFLVMERDELSYAYKYCDRTLLATDLQGKFDDVIFTCKDVLKDTSIANIALLIDGQWYTPTHPLLEGTTRARLLLSGFLKEAPLRRQSLQKAQKFAIMNALIGFKILHNVLIKE</sequence>
<dbReference type="GO" id="GO:0008483">
    <property type="term" value="F:transaminase activity"/>
    <property type="evidence" value="ECO:0007669"/>
    <property type="project" value="UniProtKB-KW"/>
</dbReference>
<dbReference type="Gene3D" id="3.30.470.10">
    <property type="match status" value="1"/>
</dbReference>
<dbReference type="PATRIC" id="fig|760154.4.peg.1706"/>
<dbReference type="OrthoDB" id="1148709at2"/>
<name>I3XYG9_SULBS</name>
<keyword evidence="1" id="KW-0456">Lyase</keyword>
<dbReference type="SUPFAM" id="SSF56752">
    <property type="entry name" value="D-aminoacid aminotransferase-like PLP-dependent enzymes"/>
    <property type="match status" value="1"/>
</dbReference>
<dbReference type="Proteomes" id="UP000006176">
    <property type="component" value="Chromosome"/>
</dbReference>
<protein>
    <submittedName>
        <fullName evidence="1">Branched-chain amino acid aminotransferase/4-amino-4-deoxychorismate lyase</fullName>
    </submittedName>
</protein>
<organism evidence="1 2">
    <name type="scientific">Sulfurospirillum barnesii (strain ATCC 700032 / DSM 10660 / SES-3)</name>
    <dbReference type="NCBI Taxonomy" id="760154"/>
    <lineage>
        <taxon>Bacteria</taxon>
        <taxon>Pseudomonadati</taxon>
        <taxon>Campylobacterota</taxon>
        <taxon>Epsilonproteobacteria</taxon>
        <taxon>Campylobacterales</taxon>
        <taxon>Sulfurospirillaceae</taxon>
        <taxon>Sulfurospirillum</taxon>
    </lineage>
</organism>
<dbReference type="STRING" id="760154.Sulba_1705"/>
<dbReference type="InterPro" id="IPR043131">
    <property type="entry name" value="BCAT-like_N"/>
</dbReference>
<dbReference type="Pfam" id="PF01063">
    <property type="entry name" value="Aminotran_4"/>
    <property type="match status" value="1"/>
</dbReference>
<dbReference type="eggNOG" id="COG0115">
    <property type="taxonomic scope" value="Bacteria"/>
</dbReference>
<keyword evidence="1" id="KW-0808">Transferase</keyword>
<proteinExistence type="predicted"/>
<dbReference type="HOGENOM" id="CLU_114524_0_0_7"/>
<reference evidence="1 2" key="1">
    <citation type="submission" date="2012-06" db="EMBL/GenBank/DDBJ databases">
        <title>Complete sequence of Sulfurospirillum barnesii SES-3.</title>
        <authorList>
            <consortium name="US DOE Joint Genome Institute"/>
            <person name="Lucas S."/>
            <person name="Han J."/>
            <person name="Lapidus A."/>
            <person name="Cheng J.-F."/>
            <person name="Goodwin L."/>
            <person name="Pitluck S."/>
            <person name="Peters L."/>
            <person name="Ovchinnikova G."/>
            <person name="Lu M."/>
            <person name="Detter J.C."/>
            <person name="Han C."/>
            <person name="Tapia R."/>
            <person name="Land M."/>
            <person name="Hauser L."/>
            <person name="Kyrpides N."/>
            <person name="Ivanova N."/>
            <person name="Pagani I."/>
            <person name="Stolz J."/>
            <person name="Arkin A."/>
            <person name="Dehal P."/>
            <person name="Oremland R."/>
            <person name="Saltikov C."/>
            <person name="Basu P."/>
            <person name="Hollibaugh J."/>
            <person name="Newman D."/>
            <person name="Stolyar S."/>
            <person name="Hazen T."/>
            <person name="Woyke T."/>
        </authorList>
    </citation>
    <scope>NUCLEOTIDE SEQUENCE [LARGE SCALE GENOMIC DNA]</scope>
    <source>
        <strain evidence="2">ATCC 700032 / DSM 10660 / SES-3</strain>
    </source>
</reference>
<keyword evidence="1" id="KW-0032">Aminotransferase</keyword>
<accession>I3XYG9</accession>
<dbReference type="InterPro" id="IPR036038">
    <property type="entry name" value="Aminotransferase-like"/>
</dbReference>
<dbReference type="EMBL" id="CP003333">
    <property type="protein sequence ID" value="AFL68993.1"/>
    <property type="molecule type" value="Genomic_DNA"/>
</dbReference>
<dbReference type="RefSeq" id="WP_014769869.1">
    <property type="nucleotide sequence ID" value="NC_018002.1"/>
</dbReference>
<dbReference type="Gene3D" id="3.20.10.10">
    <property type="entry name" value="D-amino Acid Aminotransferase, subunit A, domain 2"/>
    <property type="match status" value="1"/>
</dbReference>
<dbReference type="AlphaFoldDB" id="I3XYG9"/>